<name>A0A1F5GB02_9BACT</name>
<dbReference type="Proteomes" id="UP000178577">
    <property type="component" value="Unassembled WGS sequence"/>
</dbReference>
<accession>A0A1F5GB02</accession>
<organism evidence="1 2">
    <name type="scientific">Candidatus Curtissbacteria bacterium RIFCSPHIGHO2_01_FULL_40_12</name>
    <dbReference type="NCBI Taxonomy" id="1797710"/>
    <lineage>
        <taxon>Bacteria</taxon>
        <taxon>Candidatus Curtissiibacteriota</taxon>
    </lineage>
</organism>
<reference evidence="1 2" key="1">
    <citation type="journal article" date="2016" name="Nat. Commun.">
        <title>Thousands of microbial genomes shed light on interconnected biogeochemical processes in an aquifer system.</title>
        <authorList>
            <person name="Anantharaman K."/>
            <person name="Brown C.T."/>
            <person name="Hug L.A."/>
            <person name="Sharon I."/>
            <person name="Castelle C.J."/>
            <person name="Probst A.J."/>
            <person name="Thomas B.C."/>
            <person name="Singh A."/>
            <person name="Wilkins M.J."/>
            <person name="Karaoz U."/>
            <person name="Brodie E.L."/>
            <person name="Williams K.H."/>
            <person name="Hubbard S.S."/>
            <person name="Banfield J.F."/>
        </authorList>
    </citation>
    <scope>NUCLEOTIDE SEQUENCE [LARGE SCALE GENOMIC DNA]</scope>
</reference>
<gene>
    <name evidence="1" type="ORF">A2693_00440</name>
</gene>
<evidence type="ECO:0008006" key="3">
    <source>
        <dbReference type="Google" id="ProtNLM"/>
    </source>
</evidence>
<proteinExistence type="predicted"/>
<protein>
    <recommendedName>
        <fullName evidence="3">DUF4325 domain-containing protein</fullName>
    </recommendedName>
</protein>
<dbReference type="AlphaFoldDB" id="A0A1F5GB02"/>
<sequence length="134" mass="15175">MIIELKKFGAILISRPAGREAFNAIRPELKRGEAVQVDFRGVLAVTPSWVDEFLLLLIDYVGDNVELWPTDNTSALATFRVLAEAKQEPVASLARRYLESEKFTPLDTKLSNGVNVRFVNNEANREEIKKERKT</sequence>
<comment type="caution">
    <text evidence="1">The sequence shown here is derived from an EMBL/GenBank/DDBJ whole genome shotgun (WGS) entry which is preliminary data.</text>
</comment>
<dbReference type="EMBL" id="MFAY01000021">
    <property type="protein sequence ID" value="OGD89005.1"/>
    <property type="molecule type" value="Genomic_DNA"/>
</dbReference>
<evidence type="ECO:0000313" key="2">
    <source>
        <dbReference type="Proteomes" id="UP000178577"/>
    </source>
</evidence>
<evidence type="ECO:0000313" key="1">
    <source>
        <dbReference type="EMBL" id="OGD89005.1"/>
    </source>
</evidence>